<dbReference type="Gene3D" id="3.30.70.270">
    <property type="match status" value="1"/>
</dbReference>
<dbReference type="InterPro" id="IPR002156">
    <property type="entry name" value="RNaseH_domain"/>
</dbReference>
<accession>A0A438DM72</accession>
<dbReference type="Pfam" id="PF17919">
    <property type="entry name" value="RT_RNaseH_2"/>
    <property type="match status" value="1"/>
</dbReference>
<dbReference type="Pfam" id="PF17921">
    <property type="entry name" value="Integrase_H2C2"/>
    <property type="match status" value="1"/>
</dbReference>
<comment type="caution">
    <text evidence="2">The sequence shown here is derived from an EMBL/GenBank/DDBJ whole genome shotgun (WGS) entry which is preliminary data.</text>
</comment>
<dbReference type="CDD" id="cd01647">
    <property type="entry name" value="RT_LTR"/>
    <property type="match status" value="1"/>
</dbReference>
<dbReference type="InterPro" id="IPR043502">
    <property type="entry name" value="DNA/RNA_pol_sf"/>
</dbReference>
<dbReference type="InterPro" id="IPR043128">
    <property type="entry name" value="Rev_trsase/Diguanyl_cyclase"/>
</dbReference>
<dbReference type="SUPFAM" id="SSF53098">
    <property type="entry name" value="Ribonuclease H-like"/>
    <property type="match status" value="2"/>
</dbReference>
<dbReference type="Pfam" id="PF13456">
    <property type="entry name" value="RVT_3"/>
    <property type="match status" value="1"/>
</dbReference>
<dbReference type="Proteomes" id="UP000288805">
    <property type="component" value="Unassembled WGS sequence"/>
</dbReference>
<dbReference type="PANTHER" id="PTHR48475">
    <property type="entry name" value="RIBONUCLEASE H"/>
    <property type="match status" value="1"/>
</dbReference>
<dbReference type="InterPro" id="IPR036397">
    <property type="entry name" value="RNaseH_sf"/>
</dbReference>
<dbReference type="Gene3D" id="3.30.420.10">
    <property type="entry name" value="Ribonuclease H-like superfamily/Ribonuclease H"/>
    <property type="match status" value="3"/>
</dbReference>
<dbReference type="InterPro" id="IPR041588">
    <property type="entry name" value="Integrase_H2C2"/>
</dbReference>
<dbReference type="InterPro" id="IPR012337">
    <property type="entry name" value="RNaseH-like_sf"/>
</dbReference>
<dbReference type="GO" id="GO:0004523">
    <property type="term" value="F:RNA-DNA hybrid ribonuclease activity"/>
    <property type="evidence" value="ECO:0007669"/>
    <property type="project" value="InterPro"/>
</dbReference>
<dbReference type="PROSITE" id="PS50994">
    <property type="entry name" value="INTEGRASE"/>
    <property type="match status" value="1"/>
</dbReference>
<protein>
    <submittedName>
        <fullName evidence="2">Retrovirus-related Pol polyprotein from transposon opus</fullName>
    </submittedName>
</protein>
<dbReference type="InterPro" id="IPR041577">
    <property type="entry name" value="RT_RNaseH_2"/>
</dbReference>
<gene>
    <name evidence="2" type="primary">pol_2042</name>
    <name evidence="2" type="ORF">CK203_072855</name>
</gene>
<evidence type="ECO:0000313" key="2">
    <source>
        <dbReference type="EMBL" id="RVW36543.1"/>
    </source>
</evidence>
<dbReference type="Pfam" id="PF00078">
    <property type="entry name" value="RVT_1"/>
    <property type="match status" value="1"/>
</dbReference>
<dbReference type="InterPro" id="IPR000477">
    <property type="entry name" value="RT_dom"/>
</dbReference>
<evidence type="ECO:0000313" key="3">
    <source>
        <dbReference type="Proteomes" id="UP000288805"/>
    </source>
</evidence>
<dbReference type="GO" id="GO:0003676">
    <property type="term" value="F:nucleic acid binding"/>
    <property type="evidence" value="ECO:0007669"/>
    <property type="project" value="InterPro"/>
</dbReference>
<dbReference type="PANTHER" id="PTHR48475:SF1">
    <property type="entry name" value="RNASE H TYPE-1 DOMAIN-CONTAINING PROTEIN"/>
    <property type="match status" value="1"/>
</dbReference>
<proteinExistence type="predicted"/>
<organism evidence="2 3">
    <name type="scientific">Vitis vinifera</name>
    <name type="common">Grape</name>
    <dbReference type="NCBI Taxonomy" id="29760"/>
    <lineage>
        <taxon>Eukaryota</taxon>
        <taxon>Viridiplantae</taxon>
        <taxon>Streptophyta</taxon>
        <taxon>Embryophyta</taxon>
        <taxon>Tracheophyta</taxon>
        <taxon>Spermatophyta</taxon>
        <taxon>Magnoliopsida</taxon>
        <taxon>eudicotyledons</taxon>
        <taxon>Gunneridae</taxon>
        <taxon>Pentapetalae</taxon>
        <taxon>rosids</taxon>
        <taxon>Vitales</taxon>
        <taxon>Vitaceae</taxon>
        <taxon>Viteae</taxon>
        <taxon>Vitis</taxon>
    </lineage>
</organism>
<name>A0A438DM72_VITVI</name>
<reference evidence="2 3" key="1">
    <citation type="journal article" date="2018" name="PLoS Genet.">
        <title>Population sequencing reveals clonal diversity and ancestral inbreeding in the grapevine cultivar Chardonnay.</title>
        <authorList>
            <person name="Roach M.J."/>
            <person name="Johnson D.L."/>
            <person name="Bohlmann J."/>
            <person name="van Vuuren H.J."/>
            <person name="Jones S.J."/>
            <person name="Pretorius I.S."/>
            <person name="Schmidt S.A."/>
            <person name="Borneman A.R."/>
        </authorList>
    </citation>
    <scope>NUCLEOTIDE SEQUENCE [LARGE SCALE GENOMIC DNA]</scope>
    <source>
        <strain evidence="3">cv. Chardonnay</strain>
        <tissue evidence="2">Leaf</tissue>
    </source>
</reference>
<dbReference type="GO" id="GO:0015074">
    <property type="term" value="P:DNA integration"/>
    <property type="evidence" value="ECO:0007669"/>
    <property type="project" value="InterPro"/>
</dbReference>
<dbReference type="SUPFAM" id="SSF56672">
    <property type="entry name" value="DNA/RNA polymerases"/>
    <property type="match status" value="1"/>
</dbReference>
<dbReference type="EMBL" id="QGNW01001568">
    <property type="protein sequence ID" value="RVW36543.1"/>
    <property type="molecule type" value="Genomic_DNA"/>
</dbReference>
<dbReference type="InterPro" id="IPR001584">
    <property type="entry name" value="Integrase_cat-core"/>
</dbReference>
<dbReference type="Gene3D" id="1.10.340.70">
    <property type="match status" value="1"/>
</dbReference>
<sequence length="946" mass="107515">MTLCFPDETDEHGTFAEVGDIVDGAIPHDEYIDEMLALSLSLIEERVHPRLTSPFDLFEVSFIEIVEEIQTAPTPEIVENAIVVVDLIDGPAGLVEGVSEFVDSPLSFDVLLGFVSRPDYHDSDDDSSSVSDSDPFDQRVSPAVGDTEIVDFGTADQPRELRIGSDLSTDERDSLIQLLRSYLDKQLSVGFLSVVEYPEWLANVVPLPKKDGKVRVCVDFRDLNKASPKDDFPLPHINMLVDSTAGHSMLSFMDGFSGYSQILMAPENMEKTSFITEWGTYCYRVMPLRLKNAGATYQRAATTLFHDMMHRDVEVYVDDMIVKSRDRSNHLAALERFFEMIRQFRLRLNPKKCTFGVTSGKLLGYMVSEQGIEVDPDKIRAILDMPAPRTERESQPTVWDDQCQRAFERIREYLLSPPVLAPPIPGRPLLLYLSVSDVALGCMLTQLDDSGKDRAIYYLSKRMLDYETRYVMIERYCLALTRLVGRLMRWLVLLTKFDIHYVTQKSIRGSIVADHLASLPVSDGRAIDDDFPDEDVAVVTSLSGWRMYFDGAANHSEYGIGVLLISPHGDYIPRSMEVFDDSNLALRQIQGKWKTRDVKLRPYHAYLELLVGRFDDLRYTHLPRAQNQFADALATLTSMMAIPTDATVRPLLIKSRSAPAYYCLIDDMEVDDGLPWYHDIYHFLRLGVYPEAATAKDRRALRQLATRFVICGETLYRRSPDGMLLLCLDRVYANRVMREVHVGVCGPHMGGHMLARKIMRTGYFWLTMETDCCQFVQRCPECQIHGDLIHISPKSSSGHEFILVAIDYFTKWVEVASYARLTSSGVVSFIRSHIICRYGVPHELISDRGTNGAVETANKNIKRILRRLVETSRDWSEKLSFALWAYWTSFRTSTGATPYSLVYGMEVVLPVEIEMGSLRVALEQHIPETNWAQARFDQLNLLDERD</sequence>
<dbReference type="AlphaFoldDB" id="A0A438DM72"/>
<dbReference type="Gene3D" id="3.10.10.10">
    <property type="entry name" value="HIV Type 1 Reverse Transcriptase, subunit A, domain 1"/>
    <property type="match status" value="1"/>
</dbReference>
<feature type="domain" description="Integrase catalytic" evidence="1">
    <location>
        <begin position="776"/>
        <end position="868"/>
    </location>
</feature>
<evidence type="ECO:0000259" key="1">
    <source>
        <dbReference type="PROSITE" id="PS50994"/>
    </source>
</evidence>